<dbReference type="AlphaFoldDB" id="A0A2H1WSB6"/>
<dbReference type="InterPro" id="IPR050549">
    <property type="entry name" value="MFS_Trehalose_Transporter"/>
</dbReference>
<dbReference type="Pfam" id="PF00083">
    <property type="entry name" value="Sugar_tr"/>
    <property type="match status" value="1"/>
</dbReference>
<keyword evidence="8" id="KW-0325">Glycoprotein</keyword>
<evidence type="ECO:0000256" key="1">
    <source>
        <dbReference type="ARBA" id="ARBA00004651"/>
    </source>
</evidence>
<evidence type="ECO:0000256" key="5">
    <source>
        <dbReference type="ARBA" id="ARBA00022692"/>
    </source>
</evidence>
<dbReference type="PROSITE" id="PS50850">
    <property type="entry name" value="MFS"/>
    <property type="match status" value="1"/>
</dbReference>
<reference evidence="12" key="1">
    <citation type="submission" date="2016-07" db="EMBL/GenBank/DDBJ databases">
        <authorList>
            <person name="Bretaudeau A."/>
        </authorList>
    </citation>
    <scope>NUCLEOTIDE SEQUENCE</scope>
    <source>
        <strain evidence="12">Rice</strain>
        <tissue evidence="12">Whole body</tissue>
    </source>
</reference>
<proteinExistence type="predicted"/>
<feature type="transmembrane region" description="Helical" evidence="10">
    <location>
        <begin position="387"/>
        <end position="410"/>
    </location>
</feature>
<feature type="transmembrane region" description="Helical" evidence="10">
    <location>
        <begin position="422"/>
        <end position="448"/>
    </location>
</feature>
<dbReference type="PRINTS" id="PR00171">
    <property type="entry name" value="SUGRTRNSPORT"/>
</dbReference>
<feature type="domain" description="Major facilitator superfamily (MFS) profile" evidence="11">
    <location>
        <begin position="82"/>
        <end position="516"/>
    </location>
</feature>
<dbReference type="Gene3D" id="1.20.1250.20">
    <property type="entry name" value="MFS general substrate transporter like domains"/>
    <property type="match status" value="1"/>
</dbReference>
<dbReference type="PROSITE" id="PS00216">
    <property type="entry name" value="SUGAR_TRANSPORT_1"/>
    <property type="match status" value="1"/>
</dbReference>
<dbReference type="InterPro" id="IPR005829">
    <property type="entry name" value="Sugar_transporter_CS"/>
</dbReference>
<evidence type="ECO:0000256" key="10">
    <source>
        <dbReference type="SAM" id="Phobius"/>
    </source>
</evidence>
<keyword evidence="4" id="KW-0762">Sugar transport</keyword>
<feature type="transmembrane region" description="Helical" evidence="10">
    <location>
        <begin position="235"/>
        <end position="256"/>
    </location>
</feature>
<keyword evidence="3" id="KW-1003">Cell membrane</keyword>
<evidence type="ECO:0000256" key="9">
    <source>
        <dbReference type="SAM" id="MobiDB-lite"/>
    </source>
</evidence>
<gene>
    <name evidence="12" type="ORF">SFRICE_032942</name>
</gene>
<evidence type="ECO:0000256" key="7">
    <source>
        <dbReference type="ARBA" id="ARBA00023136"/>
    </source>
</evidence>
<dbReference type="SUPFAM" id="SSF103473">
    <property type="entry name" value="MFS general substrate transporter"/>
    <property type="match status" value="1"/>
</dbReference>
<feature type="transmembrane region" description="Helical" evidence="10">
    <location>
        <begin position="356"/>
        <end position="380"/>
    </location>
</feature>
<keyword evidence="7 10" id="KW-0472">Membrane</keyword>
<accession>A0A2H1WSB6</accession>
<dbReference type="InterPro" id="IPR003663">
    <property type="entry name" value="Sugar/inositol_transpt"/>
</dbReference>
<feature type="transmembrane region" description="Helical" evidence="10">
    <location>
        <begin position="322"/>
        <end position="344"/>
    </location>
</feature>
<keyword evidence="5 10" id="KW-0812">Transmembrane</keyword>
<dbReference type="GO" id="GO:0005886">
    <property type="term" value="C:plasma membrane"/>
    <property type="evidence" value="ECO:0007669"/>
    <property type="project" value="UniProtKB-SubCell"/>
</dbReference>
<comment type="subcellular location">
    <subcellularLocation>
        <location evidence="1">Cell membrane</location>
        <topology evidence="1">Multi-pass membrane protein</topology>
    </subcellularLocation>
</comment>
<keyword evidence="2" id="KW-0813">Transport</keyword>
<protein>
    <submittedName>
        <fullName evidence="12">SFRICE_032942</fullName>
    </submittedName>
</protein>
<dbReference type="InterPro" id="IPR005828">
    <property type="entry name" value="MFS_sugar_transport-like"/>
</dbReference>
<sequence length="550" mass="61836">MLAKEEAERVRKRSFSRPSRRRRHSGRLGSRDDLRPPIEANDDIEDYDEQELEEIRKIREAQKAAKQESIIYYDGAVRQYAAGLAGGIGALSAGSNLGWSAPIMVKLDAHYGGYSFPMTKAQGYWMAAVIALGAACACYPIGFVMDAIGRKKTLLSLTVPFLVGWVFVTSANSVRTLLIGRFITGLGGGGLSVTGPVYASEVSQKKMRGSMGSLFQLLLSMGILISVSVRGRANIFVFNCLCTCIPLLFCSIFIFMPESPKYLVMKGRYADARAALVKLRSSKHDVDAELNDIIEKQYTMRKKIAKHPTFCSRLMHKPARRTMLICFTLMLFQQLAGFGIVVISAPRVFKLVGFPLPWTITTLILVFNHLLATLLFTLVIDHVGRRFLLLLSASLMCTCGTIIGTIFWLQEVLDIQNTVFKYVTFLPVICTFVFVYAYALGFGSVPWLMASELCRMDIKAFVMATAATISWFLVFVSNNTVFRLIRIIAIYQMFWIYASFQFTAFFFVYFVVPETKDLSIYDVQHLLRLPLGHVQTRKGPKWSVTVRQKH</sequence>
<dbReference type="EMBL" id="ODYU01010693">
    <property type="protein sequence ID" value="SOQ55969.1"/>
    <property type="molecule type" value="Genomic_DNA"/>
</dbReference>
<dbReference type="PROSITE" id="PS00217">
    <property type="entry name" value="SUGAR_TRANSPORT_2"/>
    <property type="match status" value="1"/>
</dbReference>
<feature type="transmembrane region" description="Helical" evidence="10">
    <location>
        <begin position="154"/>
        <end position="172"/>
    </location>
</feature>
<dbReference type="PANTHER" id="PTHR48021:SF1">
    <property type="entry name" value="GH07001P-RELATED"/>
    <property type="match status" value="1"/>
</dbReference>
<dbReference type="FunFam" id="1.20.1250.20:FF:000218">
    <property type="entry name" value="facilitated trehalose transporter Tret1"/>
    <property type="match status" value="1"/>
</dbReference>
<feature type="region of interest" description="Disordered" evidence="9">
    <location>
        <begin position="1"/>
        <end position="46"/>
    </location>
</feature>
<evidence type="ECO:0000259" key="11">
    <source>
        <dbReference type="PROSITE" id="PS50850"/>
    </source>
</evidence>
<evidence type="ECO:0000256" key="4">
    <source>
        <dbReference type="ARBA" id="ARBA00022597"/>
    </source>
</evidence>
<dbReference type="InterPro" id="IPR020846">
    <property type="entry name" value="MFS_dom"/>
</dbReference>
<evidence type="ECO:0000256" key="8">
    <source>
        <dbReference type="ARBA" id="ARBA00023180"/>
    </source>
</evidence>
<feature type="transmembrane region" description="Helical" evidence="10">
    <location>
        <begin position="124"/>
        <end position="142"/>
    </location>
</feature>
<feature type="transmembrane region" description="Helical" evidence="10">
    <location>
        <begin position="489"/>
        <end position="512"/>
    </location>
</feature>
<keyword evidence="6 10" id="KW-1133">Transmembrane helix</keyword>
<organism evidence="12">
    <name type="scientific">Spodoptera frugiperda</name>
    <name type="common">Fall armyworm</name>
    <dbReference type="NCBI Taxonomy" id="7108"/>
    <lineage>
        <taxon>Eukaryota</taxon>
        <taxon>Metazoa</taxon>
        <taxon>Ecdysozoa</taxon>
        <taxon>Arthropoda</taxon>
        <taxon>Hexapoda</taxon>
        <taxon>Insecta</taxon>
        <taxon>Pterygota</taxon>
        <taxon>Neoptera</taxon>
        <taxon>Endopterygota</taxon>
        <taxon>Lepidoptera</taxon>
        <taxon>Glossata</taxon>
        <taxon>Ditrysia</taxon>
        <taxon>Noctuoidea</taxon>
        <taxon>Noctuidae</taxon>
        <taxon>Amphipyrinae</taxon>
        <taxon>Spodoptera</taxon>
    </lineage>
</organism>
<evidence type="ECO:0000256" key="3">
    <source>
        <dbReference type="ARBA" id="ARBA00022475"/>
    </source>
</evidence>
<dbReference type="GO" id="GO:0022857">
    <property type="term" value="F:transmembrane transporter activity"/>
    <property type="evidence" value="ECO:0007669"/>
    <property type="project" value="InterPro"/>
</dbReference>
<dbReference type="InterPro" id="IPR036259">
    <property type="entry name" value="MFS_trans_sf"/>
</dbReference>
<evidence type="ECO:0000256" key="6">
    <source>
        <dbReference type="ARBA" id="ARBA00022989"/>
    </source>
</evidence>
<feature type="compositionally biased region" description="Basic residues" evidence="9">
    <location>
        <begin position="10"/>
        <end position="26"/>
    </location>
</feature>
<feature type="transmembrane region" description="Helical" evidence="10">
    <location>
        <begin position="460"/>
        <end position="477"/>
    </location>
</feature>
<name>A0A2H1WSB6_SPOFR</name>
<evidence type="ECO:0000313" key="12">
    <source>
        <dbReference type="EMBL" id="SOQ55969.1"/>
    </source>
</evidence>
<feature type="transmembrane region" description="Helical" evidence="10">
    <location>
        <begin position="178"/>
        <end position="199"/>
    </location>
</feature>
<evidence type="ECO:0000256" key="2">
    <source>
        <dbReference type="ARBA" id="ARBA00022448"/>
    </source>
</evidence>
<dbReference type="OrthoDB" id="6612291at2759"/>
<dbReference type="PANTHER" id="PTHR48021">
    <property type="match status" value="1"/>
</dbReference>
<feature type="transmembrane region" description="Helical" evidence="10">
    <location>
        <begin position="211"/>
        <end position="229"/>
    </location>
</feature>